<name>A0A848KMY0_9ACTN</name>
<feature type="transmembrane region" description="Helical" evidence="2">
    <location>
        <begin position="76"/>
        <end position="95"/>
    </location>
</feature>
<comment type="caution">
    <text evidence="3">The sequence shown here is derived from an EMBL/GenBank/DDBJ whole genome shotgun (WGS) entry which is preliminary data.</text>
</comment>
<evidence type="ECO:0000313" key="3">
    <source>
        <dbReference type="EMBL" id="NMO00424.1"/>
    </source>
</evidence>
<evidence type="ECO:0000256" key="2">
    <source>
        <dbReference type="SAM" id="Phobius"/>
    </source>
</evidence>
<keyword evidence="2" id="KW-0812">Transmembrane</keyword>
<evidence type="ECO:0000256" key="1">
    <source>
        <dbReference type="SAM" id="MobiDB-lite"/>
    </source>
</evidence>
<proteinExistence type="predicted"/>
<reference evidence="3 4" key="1">
    <citation type="submission" date="2020-04" db="EMBL/GenBank/DDBJ databases">
        <title>Gordonia sp. nov. TBRC 11910.</title>
        <authorList>
            <person name="Suriyachadkun C."/>
        </authorList>
    </citation>
    <scope>NUCLEOTIDE SEQUENCE [LARGE SCALE GENOMIC DNA]</scope>
    <source>
        <strain evidence="3 4">TBRC 11910</strain>
    </source>
</reference>
<keyword evidence="2" id="KW-1133">Transmembrane helix</keyword>
<feature type="transmembrane region" description="Helical" evidence="2">
    <location>
        <begin position="35"/>
        <end position="55"/>
    </location>
</feature>
<dbReference type="EMBL" id="JABBNB010000003">
    <property type="protein sequence ID" value="NMO00424.1"/>
    <property type="molecule type" value="Genomic_DNA"/>
</dbReference>
<dbReference type="AlphaFoldDB" id="A0A848KMY0"/>
<dbReference type="Proteomes" id="UP000550729">
    <property type="component" value="Unassembled WGS sequence"/>
</dbReference>
<accession>A0A848KMY0</accession>
<keyword evidence="2" id="KW-0472">Membrane</keyword>
<evidence type="ECO:0000313" key="4">
    <source>
        <dbReference type="Proteomes" id="UP000550729"/>
    </source>
</evidence>
<dbReference type="RefSeq" id="WP_170192921.1">
    <property type="nucleotide sequence ID" value="NZ_JABBNB010000003.1"/>
</dbReference>
<keyword evidence="4" id="KW-1185">Reference proteome</keyword>
<feature type="transmembrane region" description="Helical" evidence="2">
    <location>
        <begin position="115"/>
        <end position="137"/>
    </location>
</feature>
<gene>
    <name evidence="3" type="ORF">HH308_04255</name>
</gene>
<dbReference type="InterPro" id="IPR047958">
    <property type="entry name" value="B-4DMT-like"/>
</dbReference>
<feature type="region of interest" description="Disordered" evidence="1">
    <location>
        <begin position="141"/>
        <end position="165"/>
    </location>
</feature>
<organism evidence="3 4">
    <name type="scientific">Gordonia asplenii</name>
    <dbReference type="NCBI Taxonomy" id="2725283"/>
    <lineage>
        <taxon>Bacteria</taxon>
        <taxon>Bacillati</taxon>
        <taxon>Actinomycetota</taxon>
        <taxon>Actinomycetes</taxon>
        <taxon>Mycobacteriales</taxon>
        <taxon>Gordoniaceae</taxon>
        <taxon>Gordonia</taxon>
    </lineage>
</organism>
<sequence length="165" mass="17780">MNSWLLRGVIMSAAHIVTRVVLGILMVNAPLHGTVWKTVGVAIVVFIAIIGGGIDGLRDAQAHEDPDDYEDLTIRWLRAGLFAGWVAGLVCWLLGKFVFAGIGEASFWIEMTAGAFFTALIIFIPAFAGASVGRMLVRRQQRKSQPPSDDSDAGGARFADARVSH</sequence>
<protein>
    <submittedName>
        <fullName evidence="3">B-4DMT family transporter</fullName>
    </submittedName>
</protein>
<dbReference type="NCBIfam" id="NF037996">
    <property type="entry name" value="B-4DMT"/>
    <property type="match status" value="1"/>
</dbReference>
<feature type="transmembrane region" description="Helical" evidence="2">
    <location>
        <begin position="9"/>
        <end position="29"/>
    </location>
</feature>